<keyword evidence="2" id="KW-1185">Reference proteome</keyword>
<proteinExistence type="predicted"/>
<dbReference type="Pfam" id="PF05600">
    <property type="entry name" value="CDK5RAP3"/>
    <property type="match status" value="1"/>
</dbReference>
<comment type="caution">
    <text evidence="1">The sequence shown here is derived from an EMBL/GenBank/DDBJ whole genome shotgun (WGS) entry which is preliminary data.</text>
</comment>
<sequence>MELTNTETLSLQHQVEAVAPFVTLLMPSGQCYQMSLQLHNFYLKVYIVLSFDHWSMFKFLERLVSTLEEKKHHEAKLKEGLKDSTIKRMELQNSFTSVSP</sequence>
<dbReference type="EMBL" id="NBSK02000008">
    <property type="protein sequence ID" value="KAJ0189666.1"/>
    <property type="molecule type" value="Genomic_DNA"/>
</dbReference>
<gene>
    <name evidence="1" type="ORF">LSAT_V11C800403880</name>
</gene>
<dbReference type="InterPro" id="IPR008491">
    <property type="entry name" value="CDK5RAP3"/>
</dbReference>
<protein>
    <submittedName>
        <fullName evidence="1">Uncharacterized protein</fullName>
    </submittedName>
</protein>
<dbReference type="Proteomes" id="UP000235145">
    <property type="component" value="Unassembled WGS sequence"/>
</dbReference>
<organism evidence="1 2">
    <name type="scientific">Lactuca sativa</name>
    <name type="common">Garden lettuce</name>
    <dbReference type="NCBI Taxonomy" id="4236"/>
    <lineage>
        <taxon>Eukaryota</taxon>
        <taxon>Viridiplantae</taxon>
        <taxon>Streptophyta</taxon>
        <taxon>Embryophyta</taxon>
        <taxon>Tracheophyta</taxon>
        <taxon>Spermatophyta</taxon>
        <taxon>Magnoliopsida</taxon>
        <taxon>eudicotyledons</taxon>
        <taxon>Gunneridae</taxon>
        <taxon>Pentapetalae</taxon>
        <taxon>asterids</taxon>
        <taxon>campanulids</taxon>
        <taxon>Asterales</taxon>
        <taxon>Asteraceae</taxon>
        <taxon>Cichorioideae</taxon>
        <taxon>Cichorieae</taxon>
        <taxon>Lactucinae</taxon>
        <taxon>Lactuca</taxon>
    </lineage>
</organism>
<accession>A0A9R1WVZ6</accession>
<evidence type="ECO:0000313" key="2">
    <source>
        <dbReference type="Proteomes" id="UP000235145"/>
    </source>
</evidence>
<reference evidence="1 2" key="1">
    <citation type="journal article" date="2017" name="Nat. Commun.">
        <title>Genome assembly with in vitro proximity ligation data and whole-genome triplication in lettuce.</title>
        <authorList>
            <person name="Reyes-Chin-Wo S."/>
            <person name="Wang Z."/>
            <person name="Yang X."/>
            <person name="Kozik A."/>
            <person name="Arikit S."/>
            <person name="Song C."/>
            <person name="Xia L."/>
            <person name="Froenicke L."/>
            <person name="Lavelle D.O."/>
            <person name="Truco M.J."/>
            <person name="Xia R."/>
            <person name="Zhu S."/>
            <person name="Xu C."/>
            <person name="Xu H."/>
            <person name="Xu X."/>
            <person name="Cox K."/>
            <person name="Korf I."/>
            <person name="Meyers B.C."/>
            <person name="Michelmore R.W."/>
        </authorList>
    </citation>
    <scope>NUCLEOTIDE SEQUENCE [LARGE SCALE GENOMIC DNA]</scope>
    <source>
        <strain evidence="2">cv. Salinas</strain>
        <tissue evidence="1">Seedlings</tissue>
    </source>
</reference>
<dbReference type="AlphaFoldDB" id="A0A9R1WVZ6"/>
<name>A0A9R1WVZ6_LACSA</name>
<evidence type="ECO:0000313" key="1">
    <source>
        <dbReference type="EMBL" id="KAJ0189666.1"/>
    </source>
</evidence>